<feature type="non-terminal residue" evidence="2">
    <location>
        <position position="1"/>
    </location>
</feature>
<comment type="caution">
    <text evidence="2">The sequence shown here is derived from an EMBL/GenBank/DDBJ whole genome shotgun (WGS) entry which is preliminary data.</text>
</comment>
<feature type="compositionally biased region" description="Basic and acidic residues" evidence="1">
    <location>
        <begin position="54"/>
        <end position="69"/>
    </location>
</feature>
<sequence length="98" mass="10228">CCRGRCTLDTAVAWEKTPTTADTAHGRGGGAEDAGGCGGTAIVVIAPRSTQTQARDHPDRGSERGVEDGEHLQGFLQARLIESKIGVMVTASPNLLLR</sequence>
<evidence type="ECO:0000256" key="1">
    <source>
        <dbReference type="SAM" id="MobiDB-lite"/>
    </source>
</evidence>
<organism evidence="2 3">
    <name type="scientific">Phytophthora infestans</name>
    <name type="common">Potato late blight agent</name>
    <name type="synonym">Botrytis infestans</name>
    <dbReference type="NCBI Taxonomy" id="4787"/>
    <lineage>
        <taxon>Eukaryota</taxon>
        <taxon>Sar</taxon>
        <taxon>Stramenopiles</taxon>
        <taxon>Oomycota</taxon>
        <taxon>Peronosporomycetes</taxon>
        <taxon>Peronosporales</taxon>
        <taxon>Peronosporaceae</taxon>
        <taxon>Phytophthora</taxon>
    </lineage>
</organism>
<proteinExistence type="predicted"/>
<feature type="region of interest" description="Disordered" evidence="1">
    <location>
        <begin position="47"/>
        <end position="69"/>
    </location>
</feature>
<reference evidence="2" key="1">
    <citation type="submission" date="2020-03" db="EMBL/GenBank/DDBJ databases">
        <title>Hybrid Assembly of Korean Phytophthora infestans isolates.</title>
        <authorList>
            <person name="Prokchorchik M."/>
            <person name="Lee Y."/>
            <person name="Seo J."/>
            <person name="Cho J.-H."/>
            <person name="Park Y.-E."/>
            <person name="Jang D.-C."/>
            <person name="Im J.-S."/>
            <person name="Choi J.-G."/>
            <person name="Park H.-J."/>
            <person name="Lee G.-B."/>
            <person name="Lee Y.-G."/>
            <person name="Hong S.-Y."/>
            <person name="Cho K."/>
            <person name="Sohn K.H."/>
        </authorList>
    </citation>
    <scope>NUCLEOTIDE SEQUENCE</scope>
    <source>
        <strain evidence="2">KR_2_A2</strain>
    </source>
</reference>
<dbReference type="EMBL" id="JAACNO010000184">
    <property type="protein sequence ID" value="KAF4149185.1"/>
    <property type="molecule type" value="Genomic_DNA"/>
</dbReference>
<name>A0A8S9V803_PHYIN</name>
<dbReference type="AlphaFoldDB" id="A0A8S9V803"/>
<evidence type="ECO:0000313" key="3">
    <source>
        <dbReference type="Proteomes" id="UP000704712"/>
    </source>
</evidence>
<dbReference type="Proteomes" id="UP000704712">
    <property type="component" value="Unassembled WGS sequence"/>
</dbReference>
<accession>A0A8S9V803</accession>
<gene>
    <name evidence="2" type="ORF">GN958_ATG01626</name>
</gene>
<protein>
    <submittedName>
        <fullName evidence="2">Uncharacterized protein</fullName>
    </submittedName>
</protein>
<evidence type="ECO:0000313" key="2">
    <source>
        <dbReference type="EMBL" id="KAF4149185.1"/>
    </source>
</evidence>